<dbReference type="PROSITE" id="PS51272">
    <property type="entry name" value="SLH"/>
    <property type="match status" value="2"/>
</dbReference>
<name>R1CY74_9FIRM</name>
<feature type="domain" description="SLH" evidence="1">
    <location>
        <begin position="86"/>
        <end position="149"/>
    </location>
</feature>
<dbReference type="EMBL" id="ARZA01000053">
    <property type="protein sequence ID" value="EOD01524.1"/>
    <property type="molecule type" value="Genomic_DNA"/>
</dbReference>
<proteinExistence type="predicted"/>
<feature type="domain" description="SLH" evidence="1">
    <location>
        <begin position="153"/>
        <end position="216"/>
    </location>
</feature>
<organism evidence="2 3">
    <name type="scientific">Caldisalinibacter kiritimatiensis</name>
    <dbReference type="NCBI Taxonomy" id="1304284"/>
    <lineage>
        <taxon>Bacteria</taxon>
        <taxon>Bacillati</taxon>
        <taxon>Bacillota</taxon>
        <taxon>Tissierellia</taxon>
        <taxon>Tissierellales</taxon>
        <taxon>Thermohalobacteraceae</taxon>
        <taxon>Caldisalinibacter</taxon>
    </lineage>
</organism>
<accession>R1CY74</accession>
<evidence type="ECO:0000313" key="3">
    <source>
        <dbReference type="Proteomes" id="UP000013378"/>
    </source>
</evidence>
<dbReference type="Proteomes" id="UP000013378">
    <property type="component" value="Unassembled WGS sequence"/>
</dbReference>
<evidence type="ECO:0000259" key="1">
    <source>
        <dbReference type="PROSITE" id="PS51272"/>
    </source>
</evidence>
<gene>
    <name evidence="2" type="ORF">L21TH_0407</name>
</gene>
<keyword evidence="3" id="KW-1185">Reference proteome</keyword>
<comment type="caution">
    <text evidence="2">The sequence shown here is derived from an EMBL/GenBank/DDBJ whole genome shotgun (WGS) entry which is preliminary data.</text>
</comment>
<dbReference type="OrthoDB" id="9808890at2"/>
<dbReference type="RefSeq" id="WP_006307833.1">
    <property type="nucleotide sequence ID" value="NZ_ARZA01000053.1"/>
</dbReference>
<dbReference type="AlphaFoldDB" id="R1CY74"/>
<evidence type="ECO:0000313" key="2">
    <source>
        <dbReference type="EMBL" id="EOD01524.1"/>
    </source>
</evidence>
<protein>
    <submittedName>
        <fullName evidence="2">S-layer protein</fullName>
    </submittedName>
</protein>
<reference evidence="2 3" key="1">
    <citation type="journal article" date="2015" name="Geomicrobiol. J.">
        <title>Caldisalinibacter kiritimatiensis gen. nov., sp. nov., a moderately thermohalophilic thiosulfate-reducing bacterium from a hypersaline microbial mat.</title>
        <authorList>
            <person name="Ben Hania W."/>
            <person name="Joseph M."/>
            <person name="Fiebig A."/>
            <person name="Bunk B."/>
            <person name="Klenk H.-P."/>
            <person name="Fardeau M.-L."/>
            <person name="Spring S."/>
        </authorList>
    </citation>
    <scope>NUCLEOTIDE SEQUENCE [LARGE SCALE GENOMIC DNA]</scope>
    <source>
        <strain evidence="2 3">L21-TH-D2</strain>
    </source>
</reference>
<sequence>MKAKISIVLLIMLLSSVIVYPNNIYAKDNYSSGPSKWAEDEINLALNHNLVPDDLKGNYTQNILRGEYVLLALELYKKTGNNVEITNPEPFIDIKGHKYENELIMAYNAGIINGYEDGTFKPDEKITRQEIAALIVQLLKAIDSKEDLNASKSYDYIDAADIDEWVKPYIDYCYENKILKGVSELQINPKGNATREQSIILIYRLGIKLDKDNTESVNDVIAVSHSHSEEKSQELYITDEFNNNFSEEIVTAIEEITKNDNVNITDITSKSAVISISNIGMINIVKSKYEITLYTSTNDLDNVTFEIALLKMLEVLDETESIKNIYQESKLSLENSVEKLIRKKIGEKDYFEAQSLKISSDNNEEVLYTFRYYDSL</sequence>
<dbReference type="eggNOG" id="COG1657">
    <property type="taxonomic scope" value="Bacteria"/>
</dbReference>
<dbReference type="InterPro" id="IPR001119">
    <property type="entry name" value="SLH_dom"/>
</dbReference>
<dbReference type="Pfam" id="PF00395">
    <property type="entry name" value="SLH"/>
    <property type="match status" value="2"/>
</dbReference>
<dbReference type="STRING" id="1304284.L21TH_0407"/>